<dbReference type="AlphaFoldDB" id="L7JW24"/>
<proteinExistence type="predicted"/>
<dbReference type="Proteomes" id="UP000011185">
    <property type="component" value="Unassembled WGS sequence"/>
</dbReference>
<dbReference type="VEuPathDB" id="MicrosporidiaDB:THOM_1854"/>
<sequence>VITNGCALLAEKFEELEENFGSDIACEMEKLLLTLKSEIHETINDGNEALKLEFLHVFEEATKSIIEYINKVSRWEYAETDKILSYKCSELTTNIECLIKDVSNKIKKTVYTFNQAEEEDIEAIIRKENQKICTQIEQILCDTHNFDPIIPQLVFPDPAHIASIVSSDKPKLLEEIKKLMNQFIEEAKLEISQIEELELHDQKKIMDKGVAMVMNALEEIVYETLDLIEKKVCSATNKESRTLVESIYRNYSLLEEFITIKASEMTKNTEEIICEITRLEIKAMEVEIADYNDKIAGHFKGKLSCFNYNMP</sequence>
<accession>L7JW24</accession>
<dbReference type="OrthoDB" id="10445143at2759"/>
<keyword evidence="2" id="KW-1185">Reference proteome</keyword>
<dbReference type="HOGENOM" id="CLU_769841_0_0_1"/>
<evidence type="ECO:0000313" key="2">
    <source>
        <dbReference type="Proteomes" id="UP000011185"/>
    </source>
</evidence>
<name>L7JW24_TRAHO</name>
<evidence type="ECO:0000313" key="1">
    <source>
        <dbReference type="EMBL" id="ELQ75231.1"/>
    </source>
</evidence>
<dbReference type="InParanoid" id="L7JW24"/>
<gene>
    <name evidence="1" type="ORF">THOM_1854</name>
</gene>
<dbReference type="EMBL" id="JH993981">
    <property type="protein sequence ID" value="ELQ75231.1"/>
    <property type="molecule type" value="Genomic_DNA"/>
</dbReference>
<feature type="non-terminal residue" evidence="1">
    <location>
        <position position="1"/>
    </location>
</feature>
<organism evidence="1 2">
    <name type="scientific">Trachipleistophora hominis</name>
    <name type="common">Microsporidian parasite</name>
    <dbReference type="NCBI Taxonomy" id="72359"/>
    <lineage>
        <taxon>Eukaryota</taxon>
        <taxon>Fungi</taxon>
        <taxon>Fungi incertae sedis</taxon>
        <taxon>Microsporidia</taxon>
        <taxon>Pleistophoridae</taxon>
        <taxon>Trachipleistophora</taxon>
    </lineage>
</organism>
<reference evidence="1 2" key="1">
    <citation type="journal article" date="2012" name="PLoS Pathog.">
        <title>The genome of the obligate intracellular parasite Trachipleistophora hominis: new insights into microsporidian genome dynamics and reductive evolution.</title>
        <authorList>
            <person name="Heinz E."/>
            <person name="Williams T.A."/>
            <person name="Nakjang S."/>
            <person name="Noel C.J."/>
            <person name="Swan D.C."/>
            <person name="Goldberg A.V."/>
            <person name="Harris S.R."/>
            <person name="Weinmaier T."/>
            <person name="Markert S."/>
            <person name="Becher D."/>
            <person name="Bernhardt J."/>
            <person name="Dagan T."/>
            <person name="Hacker C."/>
            <person name="Lucocq J.M."/>
            <person name="Schweder T."/>
            <person name="Rattei T."/>
            <person name="Hall N."/>
            <person name="Hirt R.P."/>
            <person name="Embley T.M."/>
        </authorList>
    </citation>
    <scope>NUCLEOTIDE SEQUENCE [LARGE SCALE GENOMIC DNA]</scope>
</reference>
<dbReference type="OMA" id="DIACEME"/>
<protein>
    <submittedName>
        <fullName evidence="1">Uncharacterized protein</fullName>
    </submittedName>
</protein>